<evidence type="ECO:0000313" key="4">
    <source>
        <dbReference type="Proteomes" id="UP000006034"/>
    </source>
</evidence>
<dbReference type="InterPro" id="IPR038157">
    <property type="entry name" value="FeoA_core_dom"/>
</dbReference>
<protein>
    <submittedName>
        <fullName evidence="3">Ferrous iron transporter A</fullName>
    </submittedName>
</protein>
<dbReference type="InterPro" id="IPR007167">
    <property type="entry name" value="Fe-transptr_FeoA-like"/>
</dbReference>
<gene>
    <name evidence="3" type="ORF">HMPREF0179_00801</name>
</gene>
<dbReference type="eggNOG" id="COG1918">
    <property type="taxonomic scope" value="Bacteria"/>
</dbReference>
<reference evidence="3 4" key="1">
    <citation type="submission" date="2010-10" db="EMBL/GenBank/DDBJ databases">
        <authorList>
            <consortium name="The Broad Institute Genome Sequencing Platform"/>
            <person name="Ward D."/>
            <person name="Earl A."/>
            <person name="Feldgarden M."/>
            <person name="Young S.K."/>
            <person name="Gargeya S."/>
            <person name="Zeng Q."/>
            <person name="Alvarado L."/>
            <person name="Berlin A."/>
            <person name="Bochicchio J."/>
            <person name="Chapman S.B."/>
            <person name="Chen Z."/>
            <person name="Freedman E."/>
            <person name="Gellesch M."/>
            <person name="Goldberg J."/>
            <person name="Griggs A."/>
            <person name="Gujja S."/>
            <person name="Heilman E."/>
            <person name="Heiman D."/>
            <person name="Howarth C."/>
            <person name="Mehta T."/>
            <person name="Neiman D."/>
            <person name="Pearson M."/>
            <person name="Roberts A."/>
            <person name="Saif S."/>
            <person name="Shea T."/>
            <person name="Shenoy N."/>
            <person name="Sisk P."/>
            <person name="Stolte C."/>
            <person name="Sykes S."/>
            <person name="White J."/>
            <person name="Yandava C."/>
            <person name="Allen-Vercoe E."/>
            <person name="Sibley C."/>
            <person name="Ambrose C.E."/>
            <person name="Strauss J."/>
            <person name="Daigneault M."/>
            <person name="Haas B."/>
            <person name="Nusbaum C."/>
            <person name="Birren B."/>
        </authorList>
    </citation>
    <scope>NUCLEOTIDE SEQUENCE [LARGE SCALE GENOMIC DNA]</scope>
    <source>
        <strain evidence="3 4">3_1_6</strain>
    </source>
</reference>
<dbReference type="PANTHER" id="PTHR42954">
    <property type="entry name" value="FE(2+) TRANSPORT PROTEIN A"/>
    <property type="match status" value="1"/>
</dbReference>
<organism evidence="3 4">
    <name type="scientific">Bilophila wadsworthia (strain 3_1_6)</name>
    <dbReference type="NCBI Taxonomy" id="563192"/>
    <lineage>
        <taxon>Bacteria</taxon>
        <taxon>Pseudomonadati</taxon>
        <taxon>Thermodesulfobacteriota</taxon>
        <taxon>Desulfovibrionia</taxon>
        <taxon>Desulfovibrionales</taxon>
        <taxon>Desulfovibrionaceae</taxon>
        <taxon>Bilophila</taxon>
    </lineage>
</organism>
<dbReference type="AlphaFoldDB" id="E5Y3P0"/>
<dbReference type="InterPro" id="IPR052713">
    <property type="entry name" value="FeoA"/>
</dbReference>
<dbReference type="Pfam" id="PF04023">
    <property type="entry name" value="FeoA"/>
    <property type="match status" value="1"/>
</dbReference>
<reference evidence="3 4" key="2">
    <citation type="submission" date="2013-04" db="EMBL/GenBank/DDBJ databases">
        <title>The Genome Sequence of Bilophila wadsworthia 3_1_6.</title>
        <authorList>
            <consortium name="The Broad Institute Genomics Platform"/>
            <person name="Earl A."/>
            <person name="Ward D."/>
            <person name="Feldgarden M."/>
            <person name="Gevers D."/>
            <person name="Sibley C."/>
            <person name="Strauss J."/>
            <person name="Allen-Vercoe E."/>
            <person name="Walker B."/>
            <person name="Young S."/>
            <person name="Zeng Q."/>
            <person name="Gargeya S."/>
            <person name="Fitzgerald M."/>
            <person name="Haas B."/>
            <person name="Abouelleil A."/>
            <person name="Allen A.W."/>
            <person name="Alvarado L."/>
            <person name="Arachchi H.M."/>
            <person name="Berlin A.M."/>
            <person name="Chapman S.B."/>
            <person name="Gainer-Dewar J."/>
            <person name="Goldberg J."/>
            <person name="Griggs A."/>
            <person name="Gujja S."/>
            <person name="Hansen M."/>
            <person name="Howarth C."/>
            <person name="Imamovic A."/>
            <person name="Ireland A."/>
            <person name="Larimer J."/>
            <person name="McCowan C."/>
            <person name="Murphy C."/>
            <person name="Pearson M."/>
            <person name="Poon T.W."/>
            <person name="Priest M."/>
            <person name="Roberts A."/>
            <person name="Saif S."/>
            <person name="Shea T."/>
            <person name="Sisk P."/>
            <person name="Sykes S."/>
            <person name="Wortman J."/>
            <person name="Nusbaum C."/>
            <person name="Birren B."/>
        </authorList>
    </citation>
    <scope>NUCLEOTIDE SEQUENCE [LARGE SCALE GENOMIC DNA]</scope>
    <source>
        <strain evidence="3 4">3_1_6</strain>
    </source>
</reference>
<dbReference type="SUPFAM" id="SSF50037">
    <property type="entry name" value="C-terminal domain of transcriptional repressors"/>
    <property type="match status" value="1"/>
</dbReference>
<evidence type="ECO:0000256" key="1">
    <source>
        <dbReference type="ARBA" id="ARBA00023004"/>
    </source>
</evidence>
<sequence length="135" mass="14655">MCFPRGAATPDVTIKLKLGDNMFGFCHRKRGGHDCAEARSCGGEGCPISKEMREAGLISLRRMKEGQKARIAHVQASGELGRRIRDMGLIPGAEVEVVGRAPLRDPVALRLPGFTLSLRNNEADYIVVEPLEQAG</sequence>
<dbReference type="InterPro" id="IPR008988">
    <property type="entry name" value="Transcriptional_repressor_C"/>
</dbReference>
<dbReference type="PANTHER" id="PTHR42954:SF2">
    <property type="entry name" value="FE(2+) TRANSPORT PROTEIN A"/>
    <property type="match status" value="1"/>
</dbReference>
<dbReference type="EMBL" id="ADCP02000001">
    <property type="protein sequence ID" value="EFV45381.2"/>
    <property type="molecule type" value="Genomic_DNA"/>
</dbReference>
<accession>E5Y3P0</accession>
<dbReference type="SMART" id="SM00899">
    <property type="entry name" value="FeoA"/>
    <property type="match status" value="1"/>
</dbReference>
<feature type="domain" description="Ferrous iron transporter FeoA-like" evidence="2">
    <location>
        <begin position="58"/>
        <end position="130"/>
    </location>
</feature>
<name>E5Y3P0_BILW3</name>
<proteinExistence type="predicted"/>
<dbReference type="STRING" id="563192.HMPREF0179_00801"/>
<dbReference type="HOGENOM" id="CLU_150646_2_0_7"/>
<keyword evidence="1" id="KW-0408">Iron</keyword>
<dbReference type="GO" id="GO:0046914">
    <property type="term" value="F:transition metal ion binding"/>
    <property type="evidence" value="ECO:0007669"/>
    <property type="project" value="InterPro"/>
</dbReference>
<dbReference type="Proteomes" id="UP000006034">
    <property type="component" value="Unassembled WGS sequence"/>
</dbReference>
<keyword evidence="4" id="KW-1185">Reference proteome</keyword>
<evidence type="ECO:0000313" key="3">
    <source>
        <dbReference type="EMBL" id="EFV45381.2"/>
    </source>
</evidence>
<dbReference type="Gene3D" id="2.30.30.90">
    <property type="match status" value="1"/>
</dbReference>
<comment type="caution">
    <text evidence="3">The sequence shown here is derived from an EMBL/GenBank/DDBJ whole genome shotgun (WGS) entry which is preliminary data.</text>
</comment>
<evidence type="ECO:0000259" key="2">
    <source>
        <dbReference type="SMART" id="SM00899"/>
    </source>
</evidence>